<dbReference type="GO" id="GO:0018104">
    <property type="term" value="P:peptidoglycan-protein cross-linking"/>
    <property type="evidence" value="ECO:0007669"/>
    <property type="project" value="TreeGrafter"/>
</dbReference>
<keyword evidence="7 9" id="KW-0573">Peptidoglycan synthesis</keyword>
<evidence type="ECO:0000256" key="3">
    <source>
        <dbReference type="ARBA" id="ARBA00022676"/>
    </source>
</evidence>
<feature type="active site" description="Nucleophile" evidence="9">
    <location>
        <position position="165"/>
    </location>
</feature>
<keyword evidence="13" id="KW-1185">Reference proteome</keyword>
<dbReference type="GO" id="GO:0008360">
    <property type="term" value="P:regulation of cell shape"/>
    <property type="evidence" value="ECO:0007669"/>
    <property type="project" value="UniProtKB-UniRule"/>
</dbReference>
<evidence type="ECO:0000259" key="11">
    <source>
        <dbReference type="PROSITE" id="PS52029"/>
    </source>
</evidence>
<keyword evidence="10" id="KW-0732">Signal</keyword>
<dbReference type="GO" id="GO:0071972">
    <property type="term" value="F:peptidoglycan L,D-transpeptidase activity"/>
    <property type="evidence" value="ECO:0007669"/>
    <property type="project" value="TreeGrafter"/>
</dbReference>
<dbReference type="AlphaFoldDB" id="A0A975P8I6"/>
<name>A0A975P8I6_9RHOB</name>
<evidence type="ECO:0000313" key="12">
    <source>
        <dbReference type="EMBL" id="QWK91824.1"/>
    </source>
</evidence>
<keyword evidence="4" id="KW-0808">Transferase</keyword>
<dbReference type="GO" id="GO:0071555">
    <property type="term" value="P:cell wall organization"/>
    <property type="evidence" value="ECO:0007669"/>
    <property type="project" value="UniProtKB-UniRule"/>
</dbReference>
<proteinExistence type="inferred from homology"/>
<feature type="active site" description="Proton donor/acceptor" evidence="9">
    <location>
        <position position="149"/>
    </location>
</feature>
<evidence type="ECO:0000256" key="6">
    <source>
        <dbReference type="ARBA" id="ARBA00022960"/>
    </source>
</evidence>
<dbReference type="CDD" id="cd16913">
    <property type="entry name" value="YkuD_like"/>
    <property type="match status" value="1"/>
</dbReference>
<evidence type="ECO:0000256" key="1">
    <source>
        <dbReference type="ARBA" id="ARBA00004752"/>
    </source>
</evidence>
<evidence type="ECO:0000256" key="10">
    <source>
        <dbReference type="SAM" id="SignalP"/>
    </source>
</evidence>
<dbReference type="InterPro" id="IPR050979">
    <property type="entry name" value="LD-transpeptidase"/>
</dbReference>
<organism evidence="12 13">
    <name type="scientific">Gemmobacter fulvus</name>
    <dbReference type="NCBI Taxonomy" id="2840474"/>
    <lineage>
        <taxon>Bacteria</taxon>
        <taxon>Pseudomonadati</taxon>
        <taxon>Pseudomonadota</taxon>
        <taxon>Alphaproteobacteria</taxon>
        <taxon>Rhodobacterales</taxon>
        <taxon>Paracoccaceae</taxon>
        <taxon>Gemmobacter</taxon>
    </lineage>
</organism>
<evidence type="ECO:0000256" key="2">
    <source>
        <dbReference type="ARBA" id="ARBA00005992"/>
    </source>
</evidence>
<dbReference type="InterPro" id="IPR038063">
    <property type="entry name" value="Transpep_catalytic_dom"/>
</dbReference>
<dbReference type="KEGG" id="gfu:KM031_08205"/>
<accession>A0A975P8I6</accession>
<dbReference type="Gene3D" id="2.40.440.10">
    <property type="entry name" value="L,D-transpeptidase catalytic domain-like"/>
    <property type="match status" value="1"/>
</dbReference>
<sequence length="195" mass="21604">MRPILTRRHFIASAAIALAAPTVLRATQEDWVLPPEYEPLTLSLQDAYVPGMILVDPDSFSLYFTLESNLAMRFVVGVGRGNLYEAGQFTVGAKKEWPSWTPTQDMIARNPDHYAQYADGMPGGPDNPLGARALYLFDEARGDTFLRIHGTPEPWTIASAVSNGCVRLVNEHIEMLYDMVQLGAPVVLYTKTTES</sequence>
<comment type="pathway">
    <text evidence="1 9">Cell wall biogenesis; peptidoglycan biosynthesis.</text>
</comment>
<dbReference type="PROSITE" id="PS52029">
    <property type="entry name" value="LD_TPASE"/>
    <property type="match status" value="1"/>
</dbReference>
<dbReference type="SUPFAM" id="SSF141523">
    <property type="entry name" value="L,D-transpeptidase catalytic domain-like"/>
    <property type="match status" value="1"/>
</dbReference>
<evidence type="ECO:0000256" key="7">
    <source>
        <dbReference type="ARBA" id="ARBA00022984"/>
    </source>
</evidence>
<dbReference type="Proteomes" id="UP000679352">
    <property type="component" value="Chromosome"/>
</dbReference>
<dbReference type="PANTHER" id="PTHR30582">
    <property type="entry name" value="L,D-TRANSPEPTIDASE"/>
    <property type="match status" value="1"/>
</dbReference>
<evidence type="ECO:0000256" key="5">
    <source>
        <dbReference type="ARBA" id="ARBA00022801"/>
    </source>
</evidence>
<feature type="chain" id="PRO_5036972061" evidence="10">
    <location>
        <begin position="20"/>
        <end position="195"/>
    </location>
</feature>
<evidence type="ECO:0000256" key="9">
    <source>
        <dbReference type="PROSITE-ProRule" id="PRU01373"/>
    </source>
</evidence>
<feature type="signal peptide" evidence="10">
    <location>
        <begin position="1"/>
        <end position="19"/>
    </location>
</feature>
<keyword evidence="3" id="KW-0328">Glycosyltransferase</keyword>
<comment type="similarity">
    <text evidence="2">Belongs to the YkuD family.</text>
</comment>
<dbReference type="Pfam" id="PF03734">
    <property type="entry name" value="YkuD"/>
    <property type="match status" value="1"/>
</dbReference>
<evidence type="ECO:0000256" key="4">
    <source>
        <dbReference type="ARBA" id="ARBA00022679"/>
    </source>
</evidence>
<gene>
    <name evidence="12" type="ORF">KM031_08205</name>
</gene>
<protein>
    <submittedName>
        <fullName evidence="12">L,D-transpeptidase</fullName>
    </submittedName>
</protein>
<feature type="domain" description="L,D-TPase catalytic" evidence="11">
    <location>
        <begin position="51"/>
        <end position="189"/>
    </location>
</feature>
<evidence type="ECO:0000313" key="13">
    <source>
        <dbReference type="Proteomes" id="UP000679352"/>
    </source>
</evidence>
<dbReference type="GO" id="GO:0016757">
    <property type="term" value="F:glycosyltransferase activity"/>
    <property type="evidence" value="ECO:0007669"/>
    <property type="project" value="UniProtKB-KW"/>
</dbReference>
<keyword evidence="6 9" id="KW-0133">Cell shape</keyword>
<dbReference type="GO" id="GO:0005576">
    <property type="term" value="C:extracellular region"/>
    <property type="evidence" value="ECO:0007669"/>
    <property type="project" value="TreeGrafter"/>
</dbReference>
<keyword evidence="8 9" id="KW-0961">Cell wall biogenesis/degradation</keyword>
<dbReference type="InterPro" id="IPR005490">
    <property type="entry name" value="LD_TPept_cat_dom"/>
</dbReference>
<dbReference type="PANTHER" id="PTHR30582:SF24">
    <property type="entry name" value="L,D-TRANSPEPTIDASE ERFK_SRFK-RELATED"/>
    <property type="match status" value="1"/>
</dbReference>
<dbReference type="RefSeq" id="WP_215506345.1">
    <property type="nucleotide sequence ID" value="NZ_CP076361.1"/>
</dbReference>
<evidence type="ECO:0000256" key="8">
    <source>
        <dbReference type="ARBA" id="ARBA00023316"/>
    </source>
</evidence>
<reference evidence="12" key="1">
    <citation type="submission" date="2021-06" db="EMBL/GenBank/DDBJ databases">
        <title>Direct submission.</title>
        <authorList>
            <person name="Lee C.-S."/>
            <person name="Jin L."/>
        </authorList>
    </citation>
    <scope>NUCLEOTIDE SEQUENCE</scope>
    <source>
        <strain evidence="12">Con5</strain>
    </source>
</reference>
<keyword evidence="5" id="KW-0378">Hydrolase</keyword>
<dbReference type="EMBL" id="CP076361">
    <property type="protein sequence ID" value="QWK91824.1"/>
    <property type="molecule type" value="Genomic_DNA"/>
</dbReference>